<name>A0ABP9DV80_9GAMM</name>
<proteinExistence type="predicted"/>
<sequence>MLIGIEYSQLGRRSRVLLLLAGALLLLAATLYWFAPEPPVRYLRVTLLAIVFMGAYWLSFLSDFRGRLKRAQVFVATALGLLPWLLVLLLVLLFPEWLIALLPNAA</sequence>
<dbReference type="Proteomes" id="UP001501323">
    <property type="component" value="Unassembled WGS sequence"/>
</dbReference>
<evidence type="ECO:0000313" key="3">
    <source>
        <dbReference type="Proteomes" id="UP001501323"/>
    </source>
</evidence>
<evidence type="ECO:0000313" key="2">
    <source>
        <dbReference type="EMBL" id="GAA4860982.1"/>
    </source>
</evidence>
<protein>
    <submittedName>
        <fullName evidence="2">Uncharacterized protein</fullName>
    </submittedName>
</protein>
<keyword evidence="3" id="KW-1185">Reference proteome</keyword>
<accession>A0ABP9DV80</accession>
<dbReference type="RefSeq" id="WP_345294498.1">
    <property type="nucleotide sequence ID" value="NZ_BAABJY010000001.1"/>
</dbReference>
<feature type="transmembrane region" description="Helical" evidence="1">
    <location>
        <begin position="41"/>
        <end position="61"/>
    </location>
</feature>
<evidence type="ECO:0000256" key="1">
    <source>
        <dbReference type="SAM" id="Phobius"/>
    </source>
</evidence>
<reference evidence="3" key="1">
    <citation type="journal article" date="2019" name="Int. J. Syst. Evol. Microbiol.">
        <title>The Global Catalogue of Microorganisms (GCM) 10K type strain sequencing project: providing services to taxonomists for standard genome sequencing and annotation.</title>
        <authorList>
            <consortium name="The Broad Institute Genomics Platform"/>
            <consortium name="The Broad Institute Genome Sequencing Center for Infectious Disease"/>
            <person name="Wu L."/>
            <person name="Ma J."/>
        </authorList>
    </citation>
    <scope>NUCLEOTIDE SEQUENCE [LARGE SCALE GENOMIC DNA]</scope>
    <source>
        <strain evidence="3">JCM 18392</strain>
    </source>
</reference>
<feature type="transmembrane region" description="Helical" evidence="1">
    <location>
        <begin position="16"/>
        <end position="35"/>
    </location>
</feature>
<dbReference type="EMBL" id="BAABJY010000001">
    <property type="protein sequence ID" value="GAA4860982.1"/>
    <property type="molecule type" value="Genomic_DNA"/>
</dbReference>
<gene>
    <name evidence="2" type="ORF">GCM10023332_11270</name>
</gene>
<feature type="transmembrane region" description="Helical" evidence="1">
    <location>
        <begin position="73"/>
        <end position="94"/>
    </location>
</feature>
<comment type="caution">
    <text evidence="2">The sequence shown here is derived from an EMBL/GenBank/DDBJ whole genome shotgun (WGS) entry which is preliminary data.</text>
</comment>
<keyword evidence="1" id="KW-0812">Transmembrane</keyword>
<keyword evidence="1" id="KW-1133">Transmembrane helix</keyword>
<keyword evidence="1" id="KW-0472">Membrane</keyword>
<organism evidence="2 3">
    <name type="scientific">Luteimonas vadosa</name>
    <dbReference type="NCBI Taxonomy" id="1165507"/>
    <lineage>
        <taxon>Bacteria</taxon>
        <taxon>Pseudomonadati</taxon>
        <taxon>Pseudomonadota</taxon>
        <taxon>Gammaproteobacteria</taxon>
        <taxon>Lysobacterales</taxon>
        <taxon>Lysobacteraceae</taxon>
        <taxon>Luteimonas</taxon>
    </lineage>
</organism>